<dbReference type="GO" id="GO:0016593">
    <property type="term" value="C:Cdc73/Paf1 complex"/>
    <property type="evidence" value="ECO:0007669"/>
    <property type="project" value="InterPro"/>
</dbReference>
<evidence type="ECO:0000256" key="1">
    <source>
        <dbReference type="ARBA" id="ARBA00010903"/>
    </source>
</evidence>
<gene>
    <name evidence="4" type="ORF">rCG_25492</name>
</gene>
<reference evidence="4 5" key="1">
    <citation type="submission" date="2005-09" db="EMBL/GenBank/DDBJ databases">
        <authorList>
            <person name="Mural R.J."/>
            <person name="Li P.W."/>
            <person name="Adams M.D."/>
            <person name="Amanatides P.G."/>
            <person name="Baden-Tillson H."/>
            <person name="Barnstead M."/>
            <person name="Chin S.H."/>
            <person name="Dew I."/>
            <person name="Evans C.A."/>
            <person name="Ferriera S."/>
            <person name="Flanigan M."/>
            <person name="Fosler C."/>
            <person name="Glodek A."/>
            <person name="Gu Z."/>
            <person name="Holt R.A."/>
            <person name="Jennings D."/>
            <person name="Kraft C.L."/>
            <person name="Lu F."/>
            <person name="Nguyen T."/>
            <person name="Nusskern D.R."/>
            <person name="Pfannkoch C.M."/>
            <person name="Sitter C."/>
            <person name="Sutton G.G."/>
            <person name="Venter J.C."/>
            <person name="Wang Z."/>
            <person name="Woodage T."/>
            <person name="Zheng X.H."/>
            <person name="Zhong F."/>
        </authorList>
    </citation>
    <scope>NUCLEOTIDE SEQUENCE [LARGE SCALE GENOMIC DNA]</scope>
    <source>
        <strain>BN</strain>
        <strain evidence="5">Sprague-Dawley</strain>
    </source>
</reference>
<evidence type="ECO:0000256" key="3">
    <source>
        <dbReference type="SAM" id="MobiDB-lite"/>
    </source>
</evidence>
<dbReference type="AlphaFoldDB" id="A6I1D2"/>
<evidence type="ECO:0000313" key="5">
    <source>
        <dbReference type="Proteomes" id="UP000234681"/>
    </source>
</evidence>
<dbReference type="GO" id="GO:0006368">
    <property type="term" value="P:transcription elongation by RNA polymerase II"/>
    <property type="evidence" value="ECO:0007669"/>
    <property type="project" value="InterPro"/>
</dbReference>
<dbReference type="PANTHER" id="PTHR23146">
    <property type="entry name" value="LEO1 PROTEIN"/>
    <property type="match status" value="1"/>
</dbReference>
<name>A6I1D2_RAT</name>
<dbReference type="EMBL" id="CH473954">
    <property type="protein sequence ID" value="EDL77795.1"/>
    <property type="molecule type" value="Genomic_DNA"/>
</dbReference>
<sequence length="149" mass="17278">MCRDQEGSKTKESNTRIVKWSDGSMSLHLGKEVFDIYKAPLQDNLNQLFIREDTGLRGQAIFKSKLTFRPHCTDGATYKKMTLSFGTRSSKTQIRILPMAGRDPEWPCPDLIKIQKKELRVSTPRKVRLQRKNQRQKNQQRTDPVSTIQ</sequence>
<evidence type="ECO:0000256" key="2">
    <source>
        <dbReference type="ARBA" id="ARBA00019689"/>
    </source>
</evidence>
<feature type="compositionally biased region" description="Basic residues" evidence="3">
    <location>
        <begin position="123"/>
        <end position="135"/>
    </location>
</feature>
<organism evidence="4 5">
    <name type="scientific">Rattus norvegicus</name>
    <name type="common">Rat</name>
    <dbReference type="NCBI Taxonomy" id="10116"/>
    <lineage>
        <taxon>Eukaryota</taxon>
        <taxon>Metazoa</taxon>
        <taxon>Chordata</taxon>
        <taxon>Craniata</taxon>
        <taxon>Vertebrata</taxon>
        <taxon>Euteleostomi</taxon>
        <taxon>Mammalia</taxon>
        <taxon>Eutheria</taxon>
        <taxon>Euarchontoglires</taxon>
        <taxon>Glires</taxon>
        <taxon>Rodentia</taxon>
        <taxon>Myomorpha</taxon>
        <taxon>Muroidea</taxon>
        <taxon>Muridae</taxon>
        <taxon>Murinae</taxon>
        <taxon>Rattus</taxon>
    </lineage>
</organism>
<proteinExistence type="inferred from homology"/>
<dbReference type="PANTHER" id="PTHR23146:SF0">
    <property type="entry name" value="RNA POLYMERASE-ASSOCIATED PROTEIN LEO1"/>
    <property type="match status" value="1"/>
</dbReference>
<feature type="region of interest" description="Disordered" evidence="3">
    <location>
        <begin position="122"/>
        <end position="149"/>
    </location>
</feature>
<feature type="non-terminal residue" evidence="4">
    <location>
        <position position="149"/>
    </location>
</feature>
<accession>A6I1D2</accession>
<protein>
    <recommendedName>
        <fullName evidence="2">RNA polymerase-associated protein LEO1</fullName>
    </recommendedName>
</protein>
<dbReference type="InterPro" id="IPR007149">
    <property type="entry name" value="Leo1"/>
</dbReference>
<comment type="similarity">
    <text evidence="1">Belongs to the LEO1 family.</text>
</comment>
<evidence type="ECO:0000313" key="4">
    <source>
        <dbReference type="EMBL" id="EDL77795.1"/>
    </source>
</evidence>
<dbReference type="Pfam" id="PF04004">
    <property type="entry name" value="Leo1"/>
    <property type="match status" value="1"/>
</dbReference>
<dbReference type="Proteomes" id="UP000234681">
    <property type="component" value="Chromosome 8"/>
</dbReference>